<dbReference type="STRING" id="1514105.AOC36_03000"/>
<dbReference type="GO" id="GO:0015031">
    <property type="term" value="P:protein transport"/>
    <property type="evidence" value="ECO:0007669"/>
    <property type="project" value="UniProtKB-UniRule"/>
</dbReference>
<dbReference type="EC" id="5.2.1.8" evidence="3 12"/>
<dbReference type="InterPro" id="IPR046357">
    <property type="entry name" value="PPIase_dom_sf"/>
</dbReference>
<dbReference type="InterPro" id="IPR027304">
    <property type="entry name" value="Trigger_fact/SurA_dom_sf"/>
</dbReference>
<dbReference type="Gene3D" id="1.10.3120.10">
    <property type="entry name" value="Trigger factor, C-terminal domain"/>
    <property type="match status" value="1"/>
</dbReference>
<evidence type="ECO:0000259" key="15">
    <source>
        <dbReference type="PROSITE" id="PS50059"/>
    </source>
</evidence>
<dbReference type="KEGG" id="erl:AOC36_03000"/>
<evidence type="ECO:0000256" key="6">
    <source>
        <dbReference type="ARBA" id="ARBA00023110"/>
    </source>
</evidence>
<evidence type="ECO:0000256" key="10">
    <source>
        <dbReference type="ARBA" id="ARBA00024849"/>
    </source>
</evidence>
<accession>A0A120JTI7</accession>
<dbReference type="NCBIfam" id="TIGR00115">
    <property type="entry name" value="tig"/>
    <property type="match status" value="1"/>
</dbReference>
<dbReference type="InterPro" id="IPR005215">
    <property type="entry name" value="Trig_fac"/>
</dbReference>
<dbReference type="GO" id="GO:0051301">
    <property type="term" value="P:cell division"/>
    <property type="evidence" value="ECO:0007669"/>
    <property type="project" value="UniProtKB-KW"/>
</dbReference>
<dbReference type="InterPro" id="IPR036611">
    <property type="entry name" value="Trigger_fac_ribosome-bd_sf"/>
</dbReference>
<dbReference type="InterPro" id="IPR008881">
    <property type="entry name" value="Trigger_fac_ribosome-bd_bac"/>
</dbReference>
<organism evidence="16 17">
    <name type="scientific">Erysipelothrix larvae</name>
    <dbReference type="NCBI Taxonomy" id="1514105"/>
    <lineage>
        <taxon>Bacteria</taxon>
        <taxon>Bacillati</taxon>
        <taxon>Bacillota</taxon>
        <taxon>Erysipelotrichia</taxon>
        <taxon>Erysipelotrichales</taxon>
        <taxon>Erysipelotrichaceae</taxon>
        <taxon>Erysipelothrix</taxon>
    </lineage>
</organism>
<evidence type="ECO:0000256" key="5">
    <source>
        <dbReference type="ARBA" id="ARBA00022618"/>
    </source>
</evidence>
<evidence type="ECO:0000313" key="17">
    <source>
        <dbReference type="Proteomes" id="UP000063781"/>
    </source>
</evidence>
<keyword evidence="5 12" id="KW-0132">Cell division</keyword>
<dbReference type="Pfam" id="PF05698">
    <property type="entry name" value="Trigger_C"/>
    <property type="match status" value="1"/>
</dbReference>
<evidence type="ECO:0000256" key="1">
    <source>
        <dbReference type="ARBA" id="ARBA00000971"/>
    </source>
</evidence>
<gene>
    <name evidence="12 16" type="primary">tig</name>
    <name evidence="16" type="ORF">AOC36_03000</name>
</gene>
<dbReference type="InterPro" id="IPR037041">
    <property type="entry name" value="Trigger_fac_C_sf"/>
</dbReference>
<dbReference type="HAMAP" id="MF_00303">
    <property type="entry name" value="Trigger_factor_Tig"/>
    <property type="match status" value="1"/>
</dbReference>
<evidence type="ECO:0000256" key="3">
    <source>
        <dbReference type="ARBA" id="ARBA00013194"/>
    </source>
</evidence>
<dbReference type="Gene3D" id="3.10.50.40">
    <property type="match status" value="1"/>
</dbReference>
<comment type="catalytic activity">
    <reaction evidence="1 12 13">
        <text>[protein]-peptidylproline (omega=180) = [protein]-peptidylproline (omega=0)</text>
        <dbReference type="Rhea" id="RHEA:16237"/>
        <dbReference type="Rhea" id="RHEA-COMP:10747"/>
        <dbReference type="Rhea" id="RHEA-COMP:10748"/>
        <dbReference type="ChEBI" id="CHEBI:83833"/>
        <dbReference type="ChEBI" id="CHEBI:83834"/>
        <dbReference type="EC" id="5.2.1.8"/>
    </reaction>
</comment>
<dbReference type="PIRSF" id="PIRSF003095">
    <property type="entry name" value="Trigger_factor"/>
    <property type="match status" value="1"/>
</dbReference>
<dbReference type="GO" id="GO:0006457">
    <property type="term" value="P:protein folding"/>
    <property type="evidence" value="ECO:0007669"/>
    <property type="project" value="UniProtKB-UniRule"/>
</dbReference>
<dbReference type="AlphaFoldDB" id="A0A120JTI7"/>
<keyword evidence="6 12" id="KW-0697">Rotamase</keyword>
<dbReference type="GO" id="GO:0003755">
    <property type="term" value="F:peptidyl-prolyl cis-trans isomerase activity"/>
    <property type="evidence" value="ECO:0007669"/>
    <property type="project" value="UniProtKB-UniRule"/>
</dbReference>
<dbReference type="SUPFAM" id="SSF54534">
    <property type="entry name" value="FKBP-like"/>
    <property type="match status" value="1"/>
</dbReference>
<evidence type="ECO:0000256" key="14">
    <source>
        <dbReference type="RuleBase" id="RU003914"/>
    </source>
</evidence>
<feature type="domain" description="PPIase FKBP-type" evidence="15">
    <location>
        <begin position="162"/>
        <end position="247"/>
    </location>
</feature>
<evidence type="ECO:0000256" key="9">
    <source>
        <dbReference type="ARBA" id="ARBA00023306"/>
    </source>
</evidence>
<name>A0A120JTI7_9FIRM</name>
<evidence type="ECO:0000256" key="7">
    <source>
        <dbReference type="ARBA" id="ARBA00023186"/>
    </source>
</evidence>
<dbReference type="EMBL" id="CP013213">
    <property type="protein sequence ID" value="AMC92985.1"/>
    <property type="molecule type" value="Genomic_DNA"/>
</dbReference>
<dbReference type="Pfam" id="PF00254">
    <property type="entry name" value="FKBP_C"/>
    <property type="match status" value="1"/>
</dbReference>
<comment type="domain">
    <text evidence="12">Consists of 3 domains; the N-terminus binds the ribosome, the middle domain has PPIase activity, while the C-terminus has intrinsic chaperone activity on its own.</text>
</comment>
<dbReference type="SUPFAM" id="SSF102735">
    <property type="entry name" value="Trigger factor ribosome-binding domain"/>
    <property type="match status" value="1"/>
</dbReference>
<keyword evidence="8 12" id="KW-0413">Isomerase</keyword>
<comment type="subcellular location">
    <subcellularLocation>
        <location evidence="12">Cytoplasm</location>
    </subcellularLocation>
    <text evidence="12">About half TF is bound to the ribosome near the polypeptide exit tunnel while the other half is free in the cytoplasm.</text>
</comment>
<dbReference type="SUPFAM" id="SSF109998">
    <property type="entry name" value="Triger factor/SurA peptide-binding domain-like"/>
    <property type="match status" value="1"/>
</dbReference>
<keyword evidence="7 12" id="KW-0143">Chaperone</keyword>
<dbReference type="FunFam" id="3.10.50.40:FF:000001">
    <property type="entry name" value="Trigger factor"/>
    <property type="match status" value="1"/>
</dbReference>
<keyword evidence="12" id="KW-0963">Cytoplasm</keyword>
<dbReference type="InterPro" id="IPR008880">
    <property type="entry name" value="Trigger_fac_C"/>
</dbReference>
<dbReference type="InterPro" id="IPR001179">
    <property type="entry name" value="PPIase_FKBP_dom"/>
</dbReference>
<evidence type="ECO:0000256" key="13">
    <source>
        <dbReference type="PROSITE-ProRule" id="PRU00277"/>
    </source>
</evidence>
<sequence length="424" mass="47895">MKSTWTLNENSTGKLIVEVEPKAWQEAQEKAMDALIKNVEIEGFRKGHAPKKLAAKQVNPQSVMLDAVNVVANDAFVAGIVEHKLEPVSQPALDIQAMTQEALTLTFDITIKPEVELGEYKGIKVKAEEIVVTDEEVEHELTHIQEENAEFVVVEEGVVEDGNTVVIDFEGFKDGEAFEGGKGENYSLEIGSNSFIPGFEEALIGLKSGEEKDIELSFPEGYHVEELAGQPVVFHVVLHEVKVRELPEINDDLVALLEDESISTLDELKAKIKHDLEHQREHQEEDRVNDVLVNTIIENAKVDVPEVMITEELDQMFNEFNQRLAQQGMNFELYSQILNQTEEDVKEQMKEDADKRVRTRLVLEKIADVEGLKAEEEDVEKEYESISQMYGIELDQVKQIVSVEAVTYELLLRKAIELVQSTRV</sequence>
<reference evidence="16 17" key="1">
    <citation type="submission" date="2015-10" db="EMBL/GenBank/DDBJ databases">
        <title>Erysipelothrix larvae sp. LV19 isolated from the larval gut of the rhinoceros beetle, Trypoxylus dichotomus.</title>
        <authorList>
            <person name="Lim S."/>
            <person name="Kim B.-C."/>
        </authorList>
    </citation>
    <scope>NUCLEOTIDE SEQUENCE [LARGE SCALE GENOMIC DNA]</scope>
    <source>
        <strain evidence="16 17">LV19</strain>
    </source>
</reference>
<evidence type="ECO:0000256" key="2">
    <source>
        <dbReference type="ARBA" id="ARBA00005464"/>
    </source>
</evidence>
<dbReference type="Proteomes" id="UP000063781">
    <property type="component" value="Chromosome"/>
</dbReference>
<keyword evidence="9 12" id="KW-0131">Cell cycle</keyword>
<evidence type="ECO:0000256" key="11">
    <source>
        <dbReference type="ARBA" id="ARBA00029986"/>
    </source>
</evidence>
<dbReference type="OrthoDB" id="9767721at2"/>
<evidence type="ECO:0000313" key="16">
    <source>
        <dbReference type="EMBL" id="AMC92985.1"/>
    </source>
</evidence>
<proteinExistence type="inferred from homology"/>
<comment type="function">
    <text evidence="10 12">Involved in protein export. Acts as a chaperone by maintaining the newly synthesized protein in an open conformation. Functions as a peptidyl-prolyl cis-trans isomerase.</text>
</comment>
<keyword evidence="17" id="KW-1185">Reference proteome</keyword>
<dbReference type="RefSeq" id="WP_067631317.1">
    <property type="nucleotide sequence ID" value="NZ_CP013213.1"/>
</dbReference>
<dbReference type="Pfam" id="PF05697">
    <property type="entry name" value="Trigger_N"/>
    <property type="match status" value="1"/>
</dbReference>
<dbReference type="Gene3D" id="3.30.70.1050">
    <property type="entry name" value="Trigger factor ribosome-binding domain"/>
    <property type="match status" value="1"/>
</dbReference>
<dbReference type="GO" id="GO:0005737">
    <property type="term" value="C:cytoplasm"/>
    <property type="evidence" value="ECO:0007669"/>
    <property type="project" value="UniProtKB-SubCell"/>
</dbReference>
<evidence type="ECO:0000256" key="8">
    <source>
        <dbReference type="ARBA" id="ARBA00023235"/>
    </source>
</evidence>
<protein>
    <recommendedName>
        <fullName evidence="4 12">Trigger factor</fullName>
        <shortName evidence="12">TF</shortName>
        <ecNumber evidence="3 12">5.2.1.8</ecNumber>
    </recommendedName>
    <alternativeName>
        <fullName evidence="11 12">PPIase</fullName>
    </alternativeName>
</protein>
<comment type="similarity">
    <text evidence="2 12 14">Belongs to the FKBP-type PPIase family. Tig subfamily.</text>
</comment>
<evidence type="ECO:0000256" key="4">
    <source>
        <dbReference type="ARBA" id="ARBA00016902"/>
    </source>
</evidence>
<evidence type="ECO:0000256" key="12">
    <source>
        <dbReference type="HAMAP-Rule" id="MF_00303"/>
    </source>
</evidence>
<dbReference type="PROSITE" id="PS50059">
    <property type="entry name" value="FKBP_PPIASE"/>
    <property type="match status" value="1"/>
</dbReference>